<dbReference type="Pfam" id="PF03466">
    <property type="entry name" value="LysR_substrate"/>
    <property type="match status" value="1"/>
</dbReference>
<keyword evidence="2" id="KW-0805">Transcription regulation</keyword>
<dbReference type="PANTHER" id="PTHR30579:SF7">
    <property type="entry name" value="HTH-TYPE TRANSCRIPTIONAL REGULATOR LRHA-RELATED"/>
    <property type="match status" value="1"/>
</dbReference>
<feature type="domain" description="HTH lysR-type" evidence="5">
    <location>
        <begin position="6"/>
        <end position="63"/>
    </location>
</feature>
<dbReference type="Proteomes" id="UP000759103">
    <property type="component" value="Unassembled WGS sequence"/>
</dbReference>
<dbReference type="EMBL" id="JAHXZN010000002">
    <property type="protein sequence ID" value="MBW6530942.1"/>
    <property type="molecule type" value="Genomic_DNA"/>
</dbReference>
<keyword evidence="7" id="KW-1185">Reference proteome</keyword>
<dbReference type="InterPro" id="IPR036388">
    <property type="entry name" value="WH-like_DNA-bd_sf"/>
</dbReference>
<accession>A0ABS7BMU9</accession>
<reference evidence="6 7" key="1">
    <citation type="submission" date="2021-07" db="EMBL/GenBank/DDBJ databases">
        <title>Sphingomonas sp.</title>
        <authorList>
            <person name="Feng G."/>
            <person name="Li J."/>
            <person name="Pan M."/>
        </authorList>
    </citation>
    <scope>NUCLEOTIDE SEQUENCE [LARGE SCALE GENOMIC DNA]</scope>
    <source>
        <strain evidence="6 7">RRHST34</strain>
    </source>
</reference>
<evidence type="ECO:0000256" key="1">
    <source>
        <dbReference type="ARBA" id="ARBA00009437"/>
    </source>
</evidence>
<keyword evidence="3" id="KW-0238">DNA-binding</keyword>
<name>A0ABS7BMU9_9SPHN</name>
<dbReference type="PROSITE" id="PS50931">
    <property type="entry name" value="HTH_LYSR"/>
    <property type="match status" value="1"/>
</dbReference>
<evidence type="ECO:0000259" key="5">
    <source>
        <dbReference type="PROSITE" id="PS50931"/>
    </source>
</evidence>
<comment type="caution">
    <text evidence="6">The sequence shown here is derived from an EMBL/GenBank/DDBJ whole genome shotgun (WGS) entry which is preliminary data.</text>
</comment>
<dbReference type="Gene3D" id="1.10.10.10">
    <property type="entry name" value="Winged helix-like DNA-binding domain superfamily/Winged helix DNA-binding domain"/>
    <property type="match status" value="1"/>
</dbReference>
<sequence length="285" mass="30815">MNMPDIALDLLRTFVTVAEHGSFTGAARSLDLRQSTVSQHIRRLEAQAGRRLIDRDTHRVALTPDGEALLDQARAVLAASERLARHLAAVPLRGRLRLGASEDFVLSALPDVLAGFARRHPEVDLELRAGLSEHLYEAFDSGQLDLIFVKRRSGDRRGTLAWEEPIAWVGREGWRADADAPLPLLLYPPPSVTRTRAIATLEEVGRTWRVAFTSASLIGLSAAARAGLGVMPHSARLLPAGLAVLPSGESLPPLPAMEFVVIAPGHDPATAALAAAMLGWSRRVR</sequence>
<dbReference type="Pfam" id="PF00126">
    <property type="entry name" value="HTH_1"/>
    <property type="match status" value="1"/>
</dbReference>
<evidence type="ECO:0000256" key="3">
    <source>
        <dbReference type="ARBA" id="ARBA00023125"/>
    </source>
</evidence>
<dbReference type="InterPro" id="IPR005119">
    <property type="entry name" value="LysR_subst-bd"/>
</dbReference>
<dbReference type="PRINTS" id="PR00039">
    <property type="entry name" value="HTHLYSR"/>
</dbReference>
<keyword evidence="4" id="KW-0804">Transcription</keyword>
<gene>
    <name evidence="6" type="ORF">KZ820_09355</name>
</gene>
<evidence type="ECO:0000313" key="7">
    <source>
        <dbReference type="Proteomes" id="UP000759103"/>
    </source>
</evidence>
<dbReference type="InterPro" id="IPR036390">
    <property type="entry name" value="WH_DNA-bd_sf"/>
</dbReference>
<dbReference type="SUPFAM" id="SSF46785">
    <property type="entry name" value="Winged helix' DNA-binding domain"/>
    <property type="match status" value="1"/>
</dbReference>
<dbReference type="PANTHER" id="PTHR30579">
    <property type="entry name" value="TRANSCRIPTIONAL REGULATOR"/>
    <property type="match status" value="1"/>
</dbReference>
<evidence type="ECO:0000313" key="6">
    <source>
        <dbReference type="EMBL" id="MBW6530942.1"/>
    </source>
</evidence>
<dbReference type="SUPFAM" id="SSF53850">
    <property type="entry name" value="Periplasmic binding protein-like II"/>
    <property type="match status" value="1"/>
</dbReference>
<organism evidence="6 7">
    <name type="scientific">Sphingomonas citri</name>
    <dbReference type="NCBI Taxonomy" id="2862499"/>
    <lineage>
        <taxon>Bacteria</taxon>
        <taxon>Pseudomonadati</taxon>
        <taxon>Pseudomonadota</taxon>
        <taxon>Alphaproteobacteria</taxon>
        <taxon>Sphingomonadales</taxon>
        <taxon>Sphingomonadaceae</taxon>
        <taxon>Sphingomonas</taxon>
    </lineage>
</organism>
<proteinExistence type="inferred from homology"/>
<dbReference type="InterPro" id="IPR050176">
    <property type="entry name" value="LTTR"/>
</dbReference>
<evidence type="ECO:0000256" key="4">
    <source>
        <dbReference type="ARBA" id="ARBA00023163"/>
    </source>
</evidence>
<protein>
    <submittedName>
        <fullName evidence="6">LysR family transcriptional regulator</fullName>
    </submittedName>
</protein>
<dbReference type="Gene3D" id="3.40.190.10">
    <property type="entry name" value="Periplasmic binding protein-like II"/>
    <property type="match status" value="2"/>
</dbReference>
<comment type="similarity">
    <text evidence="1">Belongs to the LysR transcriptional regulatory family.</text>
</comment>
<evidence type="ECO:0000256" key="2">
    <source>
        <dbReference type="ARBA" id="ARBA00023015"/>
    </source>
</evidence>
<dbReference type="InterPro" id="IPR000847">
    <property type="entry name" value="LysR_HTH_N"/>
</dbReference>